<accession>T1CBG5</accession>
<comment type="caution">
    <text evidence="5">The sequence shown here is derived from an EMBL/GenBank/DDBJ whole genome shotgun (WGS) entry which is preliminary data.</text>
</comment>
<organism evidence="5">
    <name type="scientific">mine drainage metagenome</name>
    <dbReference type="NCBI Taxonomy" id="410659"/>
    <lineage>
        <taxon>unclassified sequences</taxon>
        <taxon>metagenomes</taxon>
        <taxon>ecological metagenomes</taxon>
    </lineage>
</organism>
<keyword evidence="1" id="KW-0680">Restriction system</keyword>
<dbReference type="GO" id="GO:0003677">
    <property type="term" value="F:DNA binding"/>
    <property type="evidence" value="ECO:0007669"/>
    <property type="project" value="UniProtKB-KW"/>
</dbReference>
<feature type="non-terminal residue" evidence="5">
    <location>
        <position position="1"/>
    </location>
</feature>
<reference evidence="5" key="2">
    <citation type="journal article" date="2014" name="ISME J.">
        <title>Microbial stratification in low pH oxic and suboxic macroscopic growths along an acid mine drainage.</title>
        <authorList>
            <person name="Mendez-Garcia C."/>
            <person name="Mesa V."/>
            <person name="Sprenger R.R."/>
            <person name="Richter M."/>
            <person name="Diez M.S."/>
            <person name="Solano J."/>
            <person name="Bargiela R."/>
            <person name="Golyshina O.V."/>
            <person name="Manteca A."/>
            <person name="Ramos J.L."/>
            <person name="Gallego J.R."/>
            <person name="Llorente I."/>
            <person name="Martins Dos Santos V.A."/>
            <person name="Jensen O.N."/>
            <person name="Pelaez A.I."/>
            <person name="Sanchez J."/>
            <person name="Ferrer M."/>
        </authorList>
    </citation>
    <scope>NUCLEOTIDE SEQUENCE</scope>
</reference>
<dbReference type="EMBL" id="AUZY01000467">
    <property type="protein sequence ID" value="EQD78638.1"/>
    <property type="molecule type" value="Genomic_DNA"/>
</dbReference>
<dbReference type="AlphaFoldDB" id="T1CBG5"/>
<name>T1CBG5_9ZZZZ</name>
<reference evidence="5" key="1">
    <citation type="submission" date="2013-08" db="EMBL/GenBank/DDBJ databases">
        <authorList>
            <person name="Mendez C."/>
            <person name="Richter M."/>
            <person name="Ferrer M."/>
            <person name="Sanchez J."/>
        </authorList>
    </citation>
    <scope>NUCLEOTIDE SEQUENCE</scope>
</reference>
<evidence type="ECO:0000256" key="3">
    <source>
        <dbReference type="SAM" id="Coils"/>
    </source>
</evidence>
<dbReference type="GO" id="GO:0009307">
    <property type="term" value="P:DNA restriction-modification system"/>
    <property type="evidence" value="ECO:0007669"/>
    <property type="project" value="UniProtKB-KW"/>
</dbReference>
<evidence type="ECO:0000256" key="2">
    <source>
        <dbReference type="ARBA" id="ARBA00023125"/>
    </source>
</evidence>
<evidence type="ECO:0000313" key="5">
    <source>
        <dbReference type="EMBL" id="EQD78638.1"/>
    </source>
</evidence>
<dbReference type="InterPro" id="IPR044946">
    <property type="entry name" value="Restrct_endonuc_typeI_TRD_sf"/>
</dbReference>
<feature type="region of interest" description="Disordered" evidence="4">
    <location>
        <begin position="76"/>
        <end position="97"/>
    </location>
</feature>
<keyword evidence="3" id="KW-0175">Coiled coil</keyword>
<keyword evidence="2" id="KW-0238">DNA-binding</keyword>
<feature type="coiled-coil region" evidence="3">
    <location>
        <begin position="35"/>
        <end position="62"/>
    </location>
</feature>
<sequence>TATGLTAKGIKAAKLKRLPTAVPPLAEQHRIVAKVDELMTLCEALEAALASSQSERVRLLEALLHEVLNHSSRPDGLFPGSWHPQQANSFATATGGS</sequence>
<evidence type="ECO:0000256" key="4">
    <source>
        <dbReference type="SAM" id="MobiDB-lite"/>
    </source>
</evidence>
<gene>
    <name evidence="5" type="ORF">B1B_00612</name>
</gene>
<protein>
    <submittedName>
        <fullName evidence="5">Uncharacterized protein</fullName>
    </submittedName>
</protein>
<dbReference type="Gene3D" id="3.90.220.20">
    <property type="entry name" value="DNA methylase specificity domains"/>
    <property type="match status" value="2"/>
</dbReference>
<feature type="compositionally biased region" description="Polar residues" evidence="4">
    <location>
        <begin position="83"/>
        <end position="97"/>
    </location>
</feature>
<proteinExistence type="predicted"/>
<evidence type="ECO:0000256" key="1">
    <source>
        <dbReference type="ARBA" id="ARBA00022747"/>
    </source>
</evidence>
<dbReference type="SUPFAM" id="SSF116734">
    <property type="entry name" value="DNA methylase specificity domain"/>
    <property type="match status" value="1"/>
</dbReference>